<reference evidence="2 3" key="1">
    <citation type="submission" date="2021-01" db="EMBL/GenBank/DDBJ databases">
        <title>Whole genome shotgun sequence of Actinoplanes couchii NBRC 106145.</title>
        <authorList>
            <person name="Komaki H."/>
            <person name="Tamura T."/>
        </authorList>
    </citation>
    <scope>NUCLEOTIDE SEQUENCE [LARGE SCALE GENOMIC DNA]</scope>
    <source>
        <strain evidence="2 3">NBRC 106145</strain>
    </source>
</reference>
<proteinExistence type="predicted"/>
<accession>A0ABQ3XJ88</accession>
<name>A0ABQ3XJ88_9ACTN</name>
<feature type="chain" id="PRO_5045394697" description="Lipoprotein" evidence="1">
    <location>
        <begin position="26"/>
        <end position="196"/>
    </location>
</feature>
<dbReference type="RefSeq" id="WP_203803042.1">
    <property type="nucleotide sequence ID" value="NZ_BAAAQE010000013.1"/>
</dbReference>
<protein>
    <recommendedName>
        <fullName evidence="4">Lipoprotein</fullName>
    </recommendedName>
</protein>
<evidence type="ECO:0008006" key="4">
    <source>
        <dbReference type="Google" id="ProtNLM"/>
    </source>
</evidence>
<gene>
    <name evidence="2" type="ORF">Aco03nite_069610</name>
</gene>
<feature type="signal peptide" evidence="1">
    <location>
        <begin position="1"/>
        <end position="25"/>
    </location>
</feature>
<dbReference type="EMBL" id="BOMG01000086">
    <property type="protein sequence ID" value="GID58557.1"/>
    <property type="molecule type" value="Genomic_DNA"/>
</dbReference>
<evidence type="ECO:0000313" key="2">
    <source>
        <dbReference type="EMBL" id="GID58557.1"/>
    </source>
</evidence>
<evidence type="ECO:0000256" key="1">
    <source>
        <dbReference type="SAM" id="SignalP"/>
    </source>
</evidence>
<dbReference type="Proteomes" id="UP000612282">
    <property type="component" value="Unassembled WGS sequence"/>
</dbReference>
<keyword evidence="3" id="KW-1185">Reference proteome</keyword>
<dbReference type="PROSITE" id="PS51257">
    <property type="entry name" value="PROKAR_LIPOPROTEIN"/>
    <property type="match status" value="1"/>
</dbReference>
<sequence>MSPRTRLFSVVAGSLLLTACGSPPAALPAGPARPHVSIDLPSSGVVPPPAYPTYPSGPVYPTSTYPTSTYPVGTYPTGTYVVPTRTTTGTVPPATSPTPTPSRAAPCAGQPTGAEILAEVKESDAVPSGTLTVSGGPYCSGAWSFTTIGKSGAEPLSVVTTGAGDTLTIVTLGTDVCNPQVQAQAPAAIRVFACGF</sequence>
<keyword evidence="1" id="KW-0732">Signal</keyword>
<organism evidence="2 3">
    <name type="scientific">Actinoplanes couchii</name>
    <dbReference type="NCBI Taxonomy" id="403638"/>
    <lineage>
        <taxon>Bacteria</taxon>
        <taxon>Bacillati</taxon>
        <taxon>Actinomycetota</taxon>
        <taxon>Actinomycetes</taxon>
        <taxon>Micromonosporales</taxon>
        <taxon>Micromonosporaceae</taxon>
        <taxon>Actinoplanes</taxon>
    </lineage>
</organism>
<comment type="caution">
    <text evidence="2">The sequence shown here is derived from an EMBL/GenBank/DDBJ whole genome shotgun (WGS) entry which is preliminary data.</text>
</comment>
<evidence type="ECO:0000313" key="3">
    <source>
        <dbReference type="Proteomes" id="UP000612282"/>
    </source>
</evidence>